<keyword evidence="1" id="KW-0732">Signal</keyword>
<dbReference type="EMBL" id="JAODAN010000001">
    <property type="protein sequence ID" value="KAK1927750.1"/>
    <property type="molecule type" value="Genomic_DNA"/>
</dbReference>
<evidence type="ECO:0000313" key="3">
    <source>
        <dbReference type="Proteomes" id="UP001182556"/>
    </source>
</evidence>
<feature type="signal peptide" evidence="1">
    <location>
        <begin position="1"/>
        <end position="18"/>
    </location>
</feature>
<protein>
    <submittedName>
        <fullName evidence="2">Uncharacterized protein</fullName>
    </submittedName>
</protein>
<reference evidence="2" key="1">
    <citation type="submission" date="2023-02" db="EMBL/GenBank/DDBJ databases">
        <title>Identification and recombinant expression of a fungal hydrolase from Papiliotrema laurentii that hydrolyzes apple cutin and clears colloidal polyester polyurethane.</title>
        <authorList>
            <consortium name="DOE Joint Genome Institute"/>
            <person name="Roman V.A."/>
            <person name="Bojanowski C."/>
            <person name="Crable B.R."/>
            <person name="Wagner D.N."/>
            <person name="Hung C.S."/>
            <person name="Nadeau L.J."/>
            <person name="Schratz L."/>
            <person name="Haridas S."/>
            <person name="Pangilinan J."/>
            <person name="Lipzen A."/>
            <person name="Na H."/>
            <person name="Yan M."/>
            <person name="Ng V."/>
            <person name="Grigoriev I.V."/>
            <person name="Spatafora J.W."/>
            <person name="Barlow D."/>
            <person name="Biffinger J."/>
            <person name="Kelley-Loughnane N."/>
            <person name="Varaljay V.A."/>
            <person name="Crookes-Goodson W.J."/>
        </authorList>
    </citation>
    <scope>NUCLEOTIDE SEQUENCE</scope>
    <source>
        <strain evidence="2">5307AH</strain>
    </source>
</reference>
<evidence type="ECO:0000256" key="1">
    <source>
        <dbReference type="SAM" id="SignalP"/>
    </source>
</evidence>
<sequence length="195" mass="20083">MLFARLAVFALPFLGAFASPIASPDKDVVEVEKRDSLINVVTNLQNNVQGPLALLNAANGDKVLTADDAQVYLTDILNCINIANQALGSVGNEARGLSGLVETIKLEARGEQVEEVAEVLAKVIGDIVTAVEDIVDNIKYLPVVGILIGSIDAGLDTLLVGLELVLAGVVEVVSGLLGGVKGLLGSLGFGLLGGE</sequence>
<name>A0AAD9FWW6_PAPLA</name>
<accession>A0AAD9FWW6</accession>
<organism evidence="2 3">
    <name type="scientific">Papiliotrema laurentii</name>
    <name type="common">Cryptococcus laurentii</name>
    <dbReference type="NCBI Taxonomy" id="5418"/>
    <lineage>
        <taxon>Eukaryota</taxon>
        <taxon>Fungi</taxon>
        <taxon>Dikarya</taxon>
        <taxon>Basidiomycota</taxon>
        <taxon>Agaricomycotina</taxon>
        <taxon>Tremellomycetes</taxon>
        <taxon>Tremellales</taxon>
        <taxon>Rhynchogastremaceae</taxon>
        <taxon>Papiliotrema</taxon>
    </lineage>
</organism>
<evidence type="ECO:0000313" key="2">
    <source>
        <dbReference type="EMBL" id="KAK1927750.1"/>
    </source>
</evidence>
<proteinExistence type="predicted"/>
<feature type="chain" id="PRO_5042104466" evidence="1">
    <location>
        <begin position="19"/>
        <end position="195"/>
    </location>
</feature>
<keyword evidence="3" id="KW-1185">Reference proteome</keyword>
<comment type="caution">
    <text evidence="2">The sequence shown here is derived from an EMBL/GenBank/DDBJ whole genome shotgun (WGS) entry which is preliminary data.</text>
</comment>
<dbReference type="AlphaFoldDB" id="A0AAD9FWW6"/>
<dbReference type="Proteomes" id="UP001182556">
    <property type="component" value="Unassembled WGS sequence"/>
</dbReference>
<gene>
    <name evidence="2" type="ORF">DB88DRAFT_46827</name>
</gene>